<sequence length="104" mass="11776">MVFTPWNIKSKAEERIHDHAIHRRTDIHKHLSQTLLDFHLRAIFKHLRELMSRPGMFKREAIGYGPELETSRVSGKVGSHVGELEEAFMAVVGVEEADSDAGEG</sequence>
<dbReference type="Proteomes" id="UP000436088">
    <property type="component" value="Unassembled WGS sequence"/>
</dbReference>
<evidence type="ECO:0000313" key="2">
    <source>
        <dbReference type="Proteomes" id="UP000436088"/>
    </source>
</evidence>
<accession>A0A6A2YB90</accession>
<dbReference type="AlphaFoldDB" id="A0A6A2YB90"/>
<protein>
    <submittedName>
        <fullName evidence="1">Uncharacterized protein</fullName>
    </submittedName>
</protein>
<reference evidence="1" key="1">
    <citation type="submission" date="2019-09" db="EMBL/GenBank/DDBJ databases">
        <title>Draft genome information of white flower Hibiscus syriacus.</title>
        <authorList>
            <person name="Kim Y.-M."/>
        </authorList>
    </citation>
    <scope>NUCLEOTIDE SEQUENCE [LARGE SCALE GENOMIC DNA]</scope>
    <source>
        <strain evidence="1">YM2019G1</strain>
    </source>
</reference>
<proteinExistence type="predicted"/>
<name>A0A6A2YB90_HIBSY</name>
<comment type="caution">
    <text evidence="1">The sequence shown here is derived from an EMBL/GenBank/DDBJ whole genome shotgun (WGS) entry which is preliminary data.</text>
</comment>
<gene>
    <name evidence="1" type="ORF">F3Y22_tig00111877pilonHSYRG00086</name>
</gene>
<keyword evidence="2" id="KW-1185">Reference proteome</keyword>
<evidence type="ECO:0000313" key="1">
    <source>
        <dbReference type="EMBL" id="KAE8671929.1"/>
    </source>
</evidence>
<dbReference type="EMBL" id="VEPZ02001457">
    <property type="protein sequence ID" value="KAE8671929.1"/>
    <property type="molecule type" value="Genomic_DNA"/>
</dbReference>
<organism evidence="1 2">
    <name type="scientific">Hibiscus syriacus</name>
    <name type="common">Rose of Sharon</name>
    <dbReference type="NCBI Taxonomy" id="106335"/>
    <lineage>
        <taxon>Eukaryota</taxon>
        <taxon>Viridiplantae</taxon>
        <taxon>Streptophyta</taxon>
        <taxon>Embryophyta</taxon>
        <taxon>Tracheophyta</taxon>
        <taxon>Spermatophyta</taxon>
        <taxon>Magnoliopsida</taxon>
        <taxon>eudicotyledons</taxon>
        <taxon>Gunneridae</taxon>
        <taxon>Pentapetalae</taxon>
        <taxon>rosids</taxon>
        <taxon>malvids</taxon>
        <taxon>Malvales</taxon>
        <taxon>Malvaceae</taxon>
        <taxon>Malvoideae</taxon>
        <taxon>Hibiscus</taxon>
    </lineage>
</organism>